<accession>A0A917RLX7</accession>
<proteinExistence type="predicted"/>
<organism evidence="1 2">
    <name type="scientific">Nocardia jinanensis</name>
    <dbReference type="NCBI Taxonomy" id="382504"/>
    <lineage>
        <taxon>Bacteria</taxon>
        <taxon>Bacillati</taxon>
        <taxon>Actinomycetota</taxon>
        <taxon>Actinomycetes</taxon>
        <taxon>Mycobacteriales</taxon>
        <taxon>Nocardiaceae</taxon>
        <taxon>Nocardia</taxon>
    </lineage>
</organism>
<keyword evidence="2" id="KW-1185">Reference proteome</keyword>
<dbReference type="EMBL" id="BMMH01000005">
    <property type="protein sequence ID" value="GGL12804.1"/>
    <property type="molecule type" value="Genomic_DNA"/>
</dbReference>
<evidence type="ECO:0000313" key="2">
    <source>
        <dbReference type="Proteomes" id="UP000638263"/>
    </source>
</evidence>
<gene>
    <name evidence="1" type="ORF">GCM10011588_29060</name>
</gene>
<comment type="caution">
    <text evidence="1">The sequence shown here is derived from an EMBL/GenBank/DDBJ whole genome shotgun (WGS) entry which is preliminary data.</text>
</comment>
<reference evidence="1" key="1">
    <citation type="journal article" date="2014" name="Int. J. Syst. Evol. Microbiol.">
        <title>Complete genome sequence of Corynebacterium casei LMG S-19264T (=DSM 44701T), isolated from a smear-ripened cheese.</title>
        <authorList>
            <consortium name="US DOE Joint Genome Institute (JGI-PGF)"/>
            <person name="Walter F."/>
            <person name="Albersmeier A."/>
            <person name="Kalinowski J."/>
            <person name="Ruckert C."/>
        </authorList>
    </citation>
    <scope>NUCLEOTIDE SEQUENCE</scope>
    <source>
        <strain evidence="1">CGMCC 4.3508</strain>
    </source>
</reference>
<evidence type="ECO:0000313" key="1">
    <source>
        <dbReference type="EMBL" id="GGL12804.1"/>
    </source>
</evidence>
<dbReference type="Proteomes" id="UP000638263">
    <property type="component" value="Unassembled WGS sequence"/>
</dbReference>
<dbReference type="AlphaFoldDB" id="A0A917RLX7"/>
<sequence>MRCAARTIDAGVIPGKTASAVPAHRVVGRAGRAARDQRLGGTMCGRRSLSNSVGVDLRVSGRRGIPGRAASGPPQRSVDIACRADRQTGSQLDKLYFYIAVDADNGW</sequence>
<protein>
    <submittedName>
        <fullName evidence="1">Uncharacterized protein</fullName>
    </submittedName>
</protein>
<reference evidence="1" key="2">
    <citation type="submission" date="2020-09" db="EMBL/GenBank/DDBJ databases">
        <authorList>
            <person name="Sun Q."/>
            <person name="Zhou Y."/>
        </authorList>
    </citation>
    <scope>NUCLEOTIDE SEQUENCE</scope>
    <source>
        <strain evidence="1">CGMCC 4.3508</strain>
    </source>
</reference>
<name>A0A917RLX7_9NOCA</name>